<dbReference type="EMBL" id="SAVB01000044">
    <property type="protein sequence ID" value="RWR43831.1"/>
    <property type="molecule type" value="Genomic_DNA"/>
</dbReference>
<accession>A0A443L445</accession>
<evidence type="ECO:0000313" key="1">
    <source>
        <dbReference type="EMBL" id="RWR43831.1"/>
    </source>
</evidence>
<sequence length="126" mass="14603">MAKEVDHPFRGALPQTRPWIYGTLRQGRLRRTDHHLRGRRAVRRVRGAQLRWRRPFTVKVLPLSGREAQSLGLLPEGNLFDQLSPYAHHQWRERIRKTCAEVGITTKDADVLADVYDTMQLMGGVH</sequence>
<evidence type="ECO:0000313" key="2">
    <source>
        <dbReference type="Proteomes" id="UP000286594"/>
    </source>
</evidence>
<gene>
    <name evidence="1" type="ORF">EOW65_19730</name>
</gene>
<organism evidence="1 2">
    <name type="scientific">Paenirhodobacter ferrireducens</name>
    <dbReference type="NCBI Taxonomy" id="1215032"/>
    <lineage>
        <taxon>Bacteria</taxon>
        <taxon>Pseudomonadati</taxon>
        <taxon>Pseudomonadota</taxon>
        <taxon>Alphaproteobacteria</taxon>
        <taxon>Rhodobacterales</taxon>
        <taxon>Rhodobacter group</taxon>
        <taxon>Paenirhodobacter</taxon>
    </lineage>
</organism>
<dbReference type="AlphaFoldDB" id="A0A443L445"/>
<comment type="caution">
    <text evidence="1">The sequence shown here is derived from an EMBL/GenBank/DDBJ whole genome shotgun (WGS) entry which is preliminary data.</text>
</comment>
<proteinExistence type="predicted"/>
<keyword evidence="2" id="KW-1185">Reference proteome</keyword>
<dbReference type="RefSeq" id="WP_128152377.1">
    <property type="nucleotide sequence ID" value="NZ_SAVB01000044.1"/>
</dbReference>
<name>A0A443L445_9RHOB</name>
<reference evidence="1 2" key="1">
    <citation type="submission" date="2019-01" db="EMBL/GenBank/DDBJ databases">
        <title>Sinorhodobacter populi sp. nov. isolated from the symptomatic bark tissue of Populus euramericana canker.</title>
        <authorList>
            <person name="Xu G."/>
        </authorList>
    </citation>
    <scope>NUCLEOTIDE SEQUENCE [LARGE SCALE GENOMIC DNA]</scope>
    <source>
        <strain evidence="1 2">CCTCC AB2012026</strain>
    </source>
</reference>
<dbReference type="Proteomes" id="UP000286594">
    <property type="component" value="Unassembled WGS sequence"/>
</dbReference>
<protein>
    <submittedName>
        <fullName evidence="1">Uncharacterized protein</fullName>
    </submittedName>
</protein>